<organism evidence="1">
    <name type="scientific">marine sediment metagenome</name>
    <dbReference type="NCBI Taxonomy" id="412755"/>
    <lineage>
        <taxon>unclassified sequences</taxon>
        <taxon>metagenomes</taxon>
        <taxon>ecological metagenomes</taxon>
    </lineage>
</organism>
<name>X0XR81_9ZZZZ</name>
<proteinExistence type="predicted"/>
<accession>X0XR81</accession>
<dbReference type="Gene3D" id="3.40.50.150">
    <property type="entry name" value="Vaccinia Virus protein VP39"/>
    <property type="match status" value="1"/>
</dbReference>
<comment type="caution">
    <text evidence="1">The sequence shown here is derived from an EMBL/GenBank/DDBJ whole genome shotgun (WGS) entry which is preliminary data.</text>
</comment>
<dbReference type="Pfam" id="PF13489">
    <property type="entry name" value="Methyltransf_23"/>
    <property type="match status" value="1"/>
</dbReference>
<dbReference type="AlphaFoldDB" id="X0XR81"/>
<dbReference type="SUPFAM" id="SSF53335">
    <property type="entry name" value="S-adenosyl-L-methionine-dependent methyltransferases"/>
    <property type="match status" value="1"/>
</dbReference>
<evidence type="ECO:0008006" key="2">
    <source>
        <dbReference type="Google" id="ProtNLM"/>
    </source>
</evidence>
<reference evidence="1" key="1">
    <citation type="journal article" date="2014" name="Front. Microbiol.">
        <title>High frequency of phylogenetically diverse reductive dehalogenase-homologous genes in deep subseafloor sedimentary metagenomes.</title>
        <authorList>
            <person name="Kawai M."/>
            <person name="Futagami T."/>
            <person name="Toyoda A."/>
            <person name="Takaki Y."/>
            <person name="Nishi S."/>
            <person name="Hori S."/>
            <person name="Arai W."/>
            <person name="Tsubouchi T."/>
            <person name="Morono Y."/>
            <person name="Uchiyama I."/>
            <person name="Ito T."/>
            <person name="Fujiyama A."/>
            <person name="Inagaki F."/>
            <person name="Takami H."/>
        </authorList>
    </citation>
    <scope>NUCLEOTIDE SEQUENCE</scope>
    <source>
        <strain evidence="1">Expedition CK06-06</strain>
    </source>
</reference>
<protein>
    <recommendedName>
        <fullName evidence="2">Methyltransferase type 11 domain-containing protein</fullName>
    </recommendedName>
</protein>
<gene>
    <name evidence="1" type="ORF">S01H1_67508</name>
</gene>
<sequence length="146" mass="16946">HQYANYSRGVLRLNVFDGTLRECSFPSSFFNAINLNNVIEHYADPYHELLEINRVLEPEGILQVLTPNVNGLTARASRFYLKLKGKRGIEEDALLQHLYFFSIRTLTEILEKAGFEAIEVLTSVTEKTRSLQTRKGWKKFTYQVIY</sequence>
<dbReference type="InterPro" id="IPR029063">
    <property type="entry name" value="SAM-dependent_MTases_sf"/>
</dbReference>
<feature type="non-terminal residue" evidence="1">
    <location>
        <position position="1"/>
    </location>
</feature>
<evidence type="ECO:0000313" key="1">
    <source>
        <dbReference type="EMBL" id="GAG39158.1"/>
    </source>
</evidence>
<dbReference type="EMBL" id="BARS01044715">
    <property type="protein sequence ID" value="GAG39158.1"/>
    <property type="molecule type" value="Genomic_DNA"/>
</dbReference>